<organism evidence="1 2">
    <name type="scientific">Pristionchus mayeri</name>
    <dbReference type="NCBI Taxonomy" id="1317129"/>
    <lineage>
        <taxon>Eukaryota</taxon>
        <taxon>Metazoa</taxon>
        <taxon>Ecdysozoa</taxon>
        <taxon>Nematoda</taxon>
        <taxon>Chromadorea</taxon>
        <taxon>Rhabditida</taxon>
        <taxon>Rhabditina</taxon>
        <taxon>Diplogasteromorpha</taxon>
        <taxon>Diplogasteroidea</taxon>
        <taxon>Neodiplogasteridae</taxon>
        <taxon>Pristionchus</taxon>
    </lineage>
</organism>
<feature type="non-terminal residue" evidence="1">
    <location>
        <position position="1"/>
    </location>
</feature>
<sequence>SKQKTADYVQILTAERMAKEKRDTLAYLMIHLLKIAKDEAAEMDKKRICWELTPTIFGLRRSQILEFEISNPAEFQKYRQVFLALLGIDEVRTSRNF</sequence>
<dbReference type="AlphaFoldDB" id="A0AAN5C9V8"/>
<accession>A0AAN5C9V8</accession>
<dbReference type="Proteomes" id="UP001328107">
    <property type="component" value="Unassembled WGS sequence"/>
</dbReference>
<reference evidence="2" key="1">
    <citation type="submission" date="2022-10" db="EMBL/GenBank/DDBJ databases">
        <title>Genome assembly of Pristionchus species.</title>
        <authorList>
            <person name="Yoshida K."/>
            <person name="Sommer R.J."/>
        </authorList>
    </citation>
    <scope>NUCLEOTIDE SEQUENCE [LARGE SCALE GENOMIC DNA]</scope>
    <source>
        <strain evidence="2">RS5460</strain>
    </source>
</reference>
<proteinExistence type="predicted"/>
<dbReference type="Gene3D" id="1.10.555.10">
    <property type="entry name" value="Rho GTPase activation protein"/>
    <property type="match status" value="1"/>
</dbReference>
<comment type="caution">
    <text evidence="1">The sequence shown here is derived from an EMBL/GenBank/DDBJ whole genome shotgun (WGS) entry which is preliminary data.</text>
</comment>
<dbReference type="SUPFAM" id="SSF48350">
    <property type="entry name" value="GTPase activation domain, GAP"/>
    <property type="match status" value="1"/>
</dbReference>
<evidence type="ECO:0000313" key="2">
    <source>
        <dbReference type="Proteomes" id="UP001328107"/>
    </source>
</evidence>
<protein>
    <submittedName>
        <fullName evidence="1">Uncharacterized protein</fullName>
    </submittedName>
</protein>
<keyword evidence="2" id="KW-1185">Reference proteome</keyword>
<feature type="non-terminal residue" evidence="1">
    <location>
        <position position="97"/>
    </location>
</feature>
<name>A0AAN5C9V8_9BILA</name>
<dbReference type="InterPro" id="IPR008936">
    <property type="entry name" value="Rho_GTPase_activation_prot"/>
</dbReference>
<dbReference type="EMBL" id="BTRK01000002">
    <property type="protein sequence ID" value="GMR36005.1"/>
    <property type="molecule type" value="Genomic_DNA"/>
</dbReference>
<evidence type="ECO:0000313" key="1">
    <source>
        <dbReference type="EMBL" id="GMR36005.1"/>
    </source>
</evidence>
<gene>
    <name evidence="1" type="ORF">PMAYCL1PPCAC_06200</name>
</gene>